<dbReference type="PANTHER" id="PTHR11102:SF160">
    <property type="entry name" value="ERAD-ASSOCIATED E3 UBIQUITIN-PROTEIN LIGASE COMPONENT HRD3"/>
    <property type="match status" value="1"/>
</dbReference>
<dbReference type="Pfam" id="PF00656">
    <property type="entry name" value="Peptidase_C14"/>
    <property type="match status" value="1"/>
</dbReference>
<dbReference type="SUPFAM" id="SSF52129">
    <property type="entry name" value="Caspase-like"/>
    <property type="match status" value="1"/>
</dbReference>
<comment type="caution">
    <text evidence="4">The sequence shown here is derived from an EMBL/GenBank/DDBJ whole genome shotgun (WGS) entry which is preliminary data.</text>
</comment>
<proteinExistence type="predicted"/>
<accession>A0ABQ2D0Y2</accession>
<organism evidence="4 5">
    <name type="scientific">Deinococcus roseus</name>
    <dbReference type="NCBI Taxonomy" id="392414"/>
    <lineage>
        <taxon>Bacteria</taxon>
        <taxon>Thermotogati</taxon>
        <taxon>Deinococcota</taxon>
        <taxon>Deinococci</taxon>
        <taxon>Deinococcales</taxon>
        <taxon>Deinococcaceae</taxon>
        <taxon>Deinococcus</taxon>
    </lineage>
</organism>
<dbReference type="PANTHER" id="PTHR11102">
    <property type="entry name" value="SEL-1-LIKE PROTEIN"/>
    <property type="match status" value="1"/>
</dbReference>
<dbReference type="InterPro" id="IPR011990">
    <property type="entry name" value="TPR-like_helical_dom_sf"/>
</dbReference>
<keyword evidence="5" id="KW-1185">Reference proteome</keyword>
<sequence length="960" mass="106141">MRKLLFCITLSLASWAFAGTQQCDDAFAKSDFVTAYKECLPLAREGDSYAQSIIGYLYDYGQGGLPQDYAQAASWYQLAVQKGEILALNNLGELYQYGLGVQQSDQRAFELYLRSSSLGNRKGQYLAGYFYEQGRATAQNFSKAMELYRKSADQGYSQAQNALGYMYEMGRGVKADVQQALSWYRKAADQGYSLGQYNTGYLYRYLLTPTNDQEAFKWFQKAAQQGHAESQNELGFMYQYGYGTRQNYPEAMRWYQQAIEQGSSAASNNLGVMYRDGTGVDQNPQEAFRLFQKSADLGNTYGAYNLAYLYYSGTGVNQDYPKAFQYFSQSAAKNYADAQNYLGIMYQYGYGVKVDAAQAASWYQKAADQKNMYGAYNLASLYVNGNGVPRNDSKAAQLYQQASNAGYRAADTELGILYLNGQGVPKDEQKAVQYFQRAAEAGDAQAQNNLGYMYDGGRGGLPQDYSKAVYWYQKAADQNYLLGISNLGVMYENGTGVAEDPKKAFELYMKAAQQNYSWAQNRVGIMYYKGKGVTKDVAKAEEWLRKAIAQGSTDAQSTLELLLGDLNAPPVDTTANNPTNNTSNNTTNTTDTTATNPVNTNQIQIEILDPKPGAVITDNWIFLKVRTSKPMGNLEFRITVNGKPIGTNSRAIGVAASSEYELAIPLDADSKALNIEVSAFDGKTLMGQGKLAVSHGKAGKNQVTPQGNLYVLAVGIDEYKYVSKDRFLKYSVKDASDIVHELKKQQGVVYNNVYDFMLLNSQATWENIQAAMIRVQKLAKPEDTVIAFFSGHGEQMDGRYYVITYDTDPQYLRRTGLMQDELTEFYAGLQSNTIVILDTCRAGGINGVRAISNPKVDGLVRALETTSNAAPTPPNVKKVIFAATGGESYAYEDPSWGNGAFTKAFLEALRGEKSVQNNQGMISILRLGAYLGDRVQELTGGKQVPNIQLSSSDWVIADPE</sequence>
<evidence type="ECO:0000313" key="5">
    <source>
        <dbReference type="Proteomes" id="UP000632222"/>
    </source>
</evidence>
<dbReference type="InterPro" id="IPR029030">
    <property type="entry name" value="Caspase-like_dom_sf"/>
</dbReference>
<feature type="chain" id="PRO_5046258305" description="Peptidase C14 caspase domain-containing protein" evidence="2">
    <location>
        <begin position="19"/>
        <end position="960"/>
    </location>
</feature>
<reference evidence="5" key="1">
    <citation type="journal article" date="2019" name="Int. J. Syst. Evol. Microbiol.">
        <title>The Global Catalogue of Microorganisms (GCM) 10K type strain sequencing project: providing services to taxonomists for standard genome sequencing and annotation.</title>
        <authorList>
            <consortium name="The Broad Institute Genomics Platform"/>
            <consortium name="The Broad Institute Genome Sequencing Center for Infectious Disease"/>
            <person name="Wu L."/>
            <person name="Ma J."/>
        </authorList>
    </citation>
    <scope>NUCLEOTIDE SEQUENCE [LARGE SCALE GENOMIC DNA]</scope>
    <source>
        <strain evidence="5">JCM 14370</strain>
    </source>
</reference>
<gene>
    <name evidence="4" type="ORF">GCM10008938_27740</name>
</gene>
<dbReference type="Gene3D" id="3.40.50.1460">
    <property type="match status" value="1"/>
</dbReference>
<dbReference type="Gene3D" id="1.25.40.10">
    <property type="entry name" value="Tetratricopeptide repeat domain"/>
    <property type="match status" value="2"/>
</dbReference>
<evidence type="ECO:0000256" key="1">
    <source>
        <dbReference type="SAM" id="MobiDB-lite"/>
    </source>
</evidence>
<dbReference type="InterPro" id="IPR050767">
    <property type="entry name" value="Sel1_AlgK"/>
</dbReference>
<feature type="region of interest" description="Disordered" evidence="1">
    <location>
        <begin position="569"/>
        <end position="596"/>
    </location>
</feature>
<dbReference type="Proteomes" id="UP000632222">
    <property type="component" value="Unassembled WGS sequence"/>
</dbReference>
<feature type="signal peptide" evidence="2">
    <location>
        <begin position="1"/>
        <end position="18"/>
    </location>
</feature>
<evidence type="ECO:0000259" key="3">
    <source>
        <dbReference type="Pfam" id="PF00656"/>
    </source>
</evidence>
<protein>
    <recommendedName>
        <fullName evidence="3">Peptidase C14 caspase domain-containing protein</fullName>
    </recommendedName>
</protein>
<dbReference type="Pfam" id="PF08238">
    <property type="entry name" value="Sel1"/>
    <property type="match status" value="14"/>
</dbReference>
<name>A0ABQ2D0Y2_9DEIO</name>
<dbReference type="SMART" id="SM00671">
    <property type="entry name" value="SEL1"/>
    <property type="match status" value="14"/>
</dbReference>
<dbReference type="SUPFAM" id="SSF81901">
    <property type="entry name" value="HCP-like"/>
    <property type="match status" value="3"/>
</dbReference>
<evidence type="ECO:0000313" key="4">
    <source>
        <dbReference type="EMBL" id="GGJ40144.1"/>
    </source>
</evidence>
<dbReference type="InterPro" id="IPR011600">
    <property type="entry name" value="Pept_C14_caspase"/>
</dbReference>
<evidence type="ECO:0000256" key="2">
    <source>
        <dbReference type="SAM" id="SignalP"/>
    </source>
</evidence>
<keyword evidence="2" id="KW-0732">Signal</keyword>
<dbReference type="RefSeq" id="WP_189003300.1">
    <property type="nucleotide sequence ID" value="NZ_BMOD01000010.1"/>
</dbReference>
<dbReference type="EMBL" id="BMOD01000010">
    <property type="protein sequence ID" value="GGJ40144.1"/>
    <property type="molecule type" value="Genomic_DNA"/>
</dbReference>
<dbReference type="InterPro" id="IPR006597">
    <property type="entry name" value="Sel1-like"/>
</dbReference>
<feature type="domain" description="Peptidase C14 caspase" evidence="3">
    <location>
        <begin position="711"/>
        <end position="949"/>
    </location>
</feature>